<dbReference type="EMBL" id="BMDH01000006">
    <property type="protein sequence ID" value="GGI15468.1"/>
    <property type="molecule type" value="Genomic_DNA"/>
</dbReference>
<evidence type="ECO:0000313" key="2">
    <source>
        <dbReference type="EMBL" id="GGI15468.1"/>
    </source>
</evidence>
<dbReference type="SUPFAM" id="SSF50249">
    <property type="entry name" value="Nucleic acid-binding proteins"/>
    <property type="match status" value="1"/>
</dbReference>
<evidence type="ECO:0000256" key="1">
    <source>
        <dbReference type="SAM" id="MobiDB-lite"/>
    </source>
</evidence>
<dbReference type="RefSeq" id="WP_188355769.1">
    <property type="nucleotide sequence ID" value="NZ_BMDH01000006.1"/>
</dbReference>
<accession>A0A8J3ASP4</accession>
<feature type="region of interest" description="Disordered" evidence="1">
    <location>
        <begin position="109"/>
        <end position="144"/>
    </location>
</feature>
<reference evidence="2" key="1">
    <citation type="journal article" date="2014" name="Int. J. Syst. Evol. Microbiol.">
        <title>Complete genome sequence of Corynebacterium casei LMG S-19264T (=DSM 44701T), isolated from a smear-ripened cheese.</title>
        <authorList>
            <consortium name="US DOE Joint Genome Institute (JGI-PGF)"/>
            <person name="Walter F."/>
            <person name="Albersmeier A."/>
            <person name="Kalinowski J."/>
            <person name="Ruckert C."/>
        </authorList>
    </citation>
    <scope>NUCLEOTIDE SEQUENCE</scope>
    <source>
        <strain evidence="2">CCM 8606</strain>
    </source>
</reference>
<name>A0A8J3ASP4_9BIFI</name>
<gene>
    <name evidence="2" type="ORF">GCM10007377_16050</name>
</gene>
<evidence type="ECO:0000313" key="3">
    <source>
        <dbReference type="Proteomes" id="UP000619536"/>
    </source>
</evidence>
<protein>
    <submittedName>
        <fullName evidence="2">Uncharacterized protein</fullName>
    </submittedName>
</protein>
<dbReference type="AlphaFoldDB" id="A0A8J3ASP4"/>
<dbReference type="InterPro" id="IPR012340">
    <property type="entry name" value="NA-bd_OB-fold"/>
</dbReference>
<dbReference type="Proteomes" id="UP000619536">
    <property type="component" value="Unassembled WGS sequence"/>
</dbReference>
<proteinExistence type="predicted"/>
<organism evidence="2 3">
    <name type="scientific">Galliscardovia ingluviei</name>
    <dbReference type="NCBI Taxonomy" id="1769422"/>
    <lineage>
        <taxon>Bacteria</taxon>
        <taxon>Bacillati</taxon>
        <taxon>Actinomycetota</taxon>
        <taxon>Actinomycetes</taxon>
        <taxon>Bifidobacteriales</taxon>
        <taxon>Bifidobacteriaceae</taxon>
        <taxon>Galliscardovia</taxon>
    </lineage>
</organism>
<sequence>MANEPHIEITGYASNVKHWQNERITFSVAVTPSYKNQQGQWVNQPTMFFNVSCTRNETKKTAQQIEQLLNSGNAVRVLVTGAFTESENKQGGAAFKNVMPDRIGIVEYHPKRNSSAPNGGGQPMFQQPQSAGGQAYDPWSPQGV</sequence>
<keyword evidence="3" id="KW-1185">Reference proteome</keyword>
<reference evidence="2" key="2">
    <citation type="submission" date="2020-09" db="EMBL/GenBank/DDBJ databases">
        <authorList>
            <person name="Sun Q."/>
            <person name="Sedlacek I."/>
        </authorList>
    </citation>
    <scope>NUCLEOTIDE SEQUENCE</scope>
    <source>
        <strain evidence="2">CCM 8606</strain>
    </source>
</reference>
<comment type="caution">
    <text evidence="2">The sequence shown here is derived from an EMBL/GenBank/DDBJ whole genome shotgun (WGS) entry which is preliminary data.</text>
</comment>
<dbReference type="Gene3D" id="2.40.50.140">
    <property type="entry name" value="Nucleic acid-binding proteins"/>
    <property type="match status" value="1"/>
</dbReference>